<evidence type="ECO:0000313" key="3">
    <source>
        <dbReference type="EMBL" id="MFG6486219.1"/>
    </source>
</evidence>
<feature type="chain" id="PRO_5047306674" evidence="1">
    <location>
        <begin position="30"/>
        <end position="82"/>
    </location>
</feature>
<feature type="domain" description="DUF4266" evidence="2">
    <location>
        <begin position="33"/>
        <end position="82"/>
    </location>
</feature>
<keyword evidence="1" id="KW-0732">Signal</keyword>
<dbReference type="Proteomes" id="UP001606134">
    <property type="component" value="Unassembled WGS sequence"/>
</dbReference>
<dbReference type="EMBL" id="JBIGIC010000002">
    <property type="protein sequence ID" value="MFG6486219.1"/>
    <property type="molecule type" value="Genomic_DNA"/>
</dbReference>
<evidence type="ECO:0000313" key="4">
    <source>
        <dbReference type="Proteomes" id="UP001606134"/>
    </source>
</evidence>
<dbReference type="RefSeq" id="WP_394407210.1">
    <property type="nucleotide sequence ID" value="NZ_JBIGIC010000002.1"/>
</dbReference>
<dbReference type="Pfam" id="PF14086">
    <property type="entry name" value="DUF4266"/>
    <property type="match status" value="1"/>
</dbReference>
<protein>
    <submittedName>
        <fullName evidence="3">DUF4266 domain-containing protein</fullName>
    </submittedName>
</protein>
<feature type="signal peptide" evidence="1">
    <location>
        <begin position="1"/>
        <end position="29"/>
    </location>
</feature>
<evidence type="ECO:0000256" key="1">
    <source>
        <dbReference type="SAM" id="SignalP"/>
    </source>
</evidence>
<dbReference type="PROSITE" id="PS51257">
    <property type="entry name" value="PROKAR_LIPOPROTEIN"/>
    <property type="match status" value="1"/>
</dbReference>
<evidence type="ECO:0000259" key="2">
    <source>
        <dbReference type="Pfam" id="PF14086"/>
    </source>
</evidence>
<dbReference type="InterPro" id="IPR025362">
    <property type="entry name" value="DUF4266"/>
</dbReference>
<organism evidence="3 4">
    <name type="scientific">Pelomonas candidula</name>
    <dbReference type="NCBI Taxonomy" id="3299025"/>
    <lineage>
        <taxon>Bacteria</taxon>
        <taxon>Pseudomonadati</taxon>
        <taxon>Pseudomonadota</taxon>
        <taxon>Betaproteobacteria</taxon>
        <taxon>Burkholderiales</taxon>
        <taxon>Sphaerotilaceae</taxon>
        <taxon>Roseateles</taxon>
    </lineage>
</organism>
<comment type="caution">
    <text evidence="3">The sequence shown here is derived from an EMBL/GenBank/DDBJ whole genome shotgun (WGS) entry which is preliminary data.</text>
</comment>
<name>A0ABW7H8W1_9BURK</name>
<proteinExistence type="predicted"/>
<gene>
    <name evidence="3" type="ORF">ACG04R_06010</name>
</gene>
<accession>A0ABW7H8W1</accession>
<reference evidence="3 4" key="1">
    <citation type="submission" date="2024-08" db="EMBL/GenBank/DDBJ databases">
        <authorList>
            <person name="Lu H."/>
        </authorList>
    </citation>
    <scope>NUCLEOTIDE SEQUENCE [LARGE SCALE GENOMIC DNA]</scope>
    <source>
        <strain evidence="3 4">BYS78W</strain>
    </source>
</reference>
<keyword evidence="4" id="KW-1185">Reference proteome</keyword>
<sequence length="82" mass="8277">MKSTAPPNRPLLLLAAAALCLAASGCANLADPVQPWEKGKLAKPEMAFDGDPLRQGLMEHVYSSKEASAGGHGVAGGGCGCN</sequence>